<organism evidence="2">
    <name type="scientific">Ananas comosus var. bracteatus</name>
    <name type="common">red pineapple</name>
    <dbReference type="NCBI Taxonomy" id="296719"/>
    <lineage>
        <taxon>Eukaryota</taxon>
        <taxon>Viridiplantae</taxon>
        <taxon>Streptophyta</taxon>
        <taxon>Embryophyta</taxon>
        <taxon>Tracheophyta</taxon>
        <taxon>Spermatophyta</taxon>
        <taxon>Magnoliopsida</taxon>
        <taxon>Liliopsida</taxon>
        <taxon>Poales</taxon>
        <taxon>Bromeliaceae</taxon>
        <taxon>Bromelioideae</taxon>
        <taxon>Ananas</taxon>
    </lineage>
</organism>
<dbReference type="EMBL" id="LR862136">
    <property type="protein sequence ID" value="CAD1843440.1"/>
    <property type="molecule type" value="Genomic_DNA"/>
</dbReference>
<protein>
    <submittedName>
        <fullName evidence="2">Uncharacterized protein</fullName>
    </submittedName>
</protein>
<evidence type="ECO:0000313" key="2">
    <source>
        <dbReference type="EMBL" id="CAD1843440.1"/>
    </source>
</evidence>
<dbReference type="AlphaFoldDB" id="A0A6V7QJY0"/>
<sequence length="270" mass="29397">MSNRQDRVVRRRQSPVRRRSGDAEGGVGGGDFEGGVGGEGQVSPRAEVGGVHRRWAGSSRLSDLSRWAPEIAGSACLRDGDRTGESRLRVSREGRVGPFAPLGGIVAANVLVVGPSFQLNKHRSRQVSERDFHVLRNIIKMIDSNDAAVAGKVNHVSAEVVGPNEMTEAADESRYSSVFPALVRQAYQSYLGFELLVRYPFWQEDDEVSFAVAGDMEIRWVSPKTIGEAEGDSVLGEMAQVSWGSHVDYDSVVSAVLASEKNLRRGGQMR</sequence>
<feature type="region of interest" description="Disordered" evidence="1">
    <location>
        <begin position="1"/>
        <end position="47"/>
    </location>
</feature>
<reference evidence="2" key="1">
    <citation type="submission" date="2020-07" db="EMBL/GenBank/DDBJ databases">
        <authorList>
            <person name="Lin J."/>
        </authorList>
    </citation>
    <scope>NUCLEOTIDE SEQUENCE</scope>
</reference>
<feature type="compositionally biased region" description="Gly residues" evidence="1">
    <location>
        <begin position="23"/>
        <end position="40"/>
    </location>
</feature>
<feature type="compositionally biased region" description="Basic residues" evidence="1">
    <location>
        <begin position="9"/>
        <end position="18"/>
    </location>
</feature>
<name>A0A6V7QJY0_ANACO</name>
<gene>
    <name evidence="2" type="ORF">CB5_LOCUS26651</name>
</gene>
<proteinExistence type="predicted"/>
<accession>A0A6V7QJY0</accession>
<evidence type="ECO:0000256" key="1">
    <source>
        <dbReference type="SAM" id="MobiDB-lite"/>
    </source>
</evidence>